<dbReference type="Gene3D" id="3.40.50.300">
    <property type="entry name" value="P-loop containing nucleotide triphosphate hydrolases"/>
    <property type="match status" value="1"/>
</dbReference>
<dbReference type="GO" id="GO:0003887">
    <property type="term" value="F:DNA-directed DNA polymerase activity"/>
    <property type="evidence" value="ECO:0007669"/>
    <property type="project" value="UniProtKB-KW"/>
</dbReference>
<gene>
    <name evidence="8" type="ORF">FYJ24_07225</name>
</gene>
<evidence type="ECO:0000256" key="2">
    <source>
        <dbReference type="ARBA" id="ARBA00022679"/>
    </source>
</evidence>
<protein>
    <recommendedName>
        <fullName evidence="1">DNA-directed DNA polymerase</fullName>
        <ecNumber evidence="1">2.7.7.7</ecNumber>
    </recommendedName>
</protein>
<dbReference type="Proteomes" id="UP000470875">
    <property type="component" value="Unassembled WGS sequence"/>
</dbReference>
<reference evidence="8 9" key="1">
    <citation type="submission" date="2019-08" db="EMBL/GenBank/DDBJ databases">
        <title>In-depth cultivation of the pig gut microbiome towards novel bacterial diversity and tailored functional studies.</title>
        <authorList>
            <person name="Wylensek D."/>
            <person name="Hitch T.C.A."/>
            <person name="Clavel T."/>
        </authorList>
    </citation>
    <scope>NUCLEOTIDE SEQUENCE [LARGE SCALE GENOMIC DNA]</scope>
    <source>
        <strain evidence="8 9">WB03_NA08</strain>
    </source>
</reference>
<comment type="catalytic activity">
    <reaction evidence="7">
        <text>DNA(n) + a 2'-deoxyribonucleoside 5'-triphosphate = DNA(n+1) + diphosphate</text>
        <dbReference type="Rhea" id="RHEA:22508"/>
        <dbReference type="Rhea" id="RHEA-COMP:17339"/>
        <dbReference type="Rhea" id="RHEA-COMP:17340"/>
        <dbReference type="ChEBI" id="CHEBI:33019"/>
        <dbReference type="ChEBI" id="CHEBI:61560"/>
        <dbReference type="ChEBI" id="CHEBI:173112"/>
        <dbReference type="EC" id="2.7.7.7"/>
    </reaction>
</comment>
<keyword evidence="4" id="KW-0235">DNA replication</keyword>
<dbReference type="AlphaFoldDB" id="A0A6N7VRZ8"/>
<keyword evidence="9" id="KW-1185">Reference proteome</keyword>
<name>A0A6N7VRZ8_9ACTO</name>
<evidence type="ECO:0000256" key="7">
    <source>
        <dbReference type="ARBA" id="ARBA00049244"/>
    </source>
</evidence>
<dbReference type="RefSeq" id="WP_154545042.1">
    <property type="nucleotide sequence ID" value="NZ_VULO01000008.1"/>
</dbReference>
<dbReference type="PANTHER" id="PTHR34388:SF1">
    <property type="entry name" value="DNA POLYMERASE III SUBUNIT DELTA"/>
    <property type="match status" value="1"/>
</dbReference>
<dbReference type="EMBL" id="VULO01000008">
    <property type="protein sequence ID" value="MSS84557.1"/>
    <property type="molecule type" value="Genomic_DNA"/>
</dbReference>
<dbReference type="GO" id="GO:0009360">
    <property type="term" value="C:DNA polymerase III complex"/>
    <property type="evidence" value="ECO:0007669"/>
    <property type="project" value="TreeGrafter"/>
</dbReference>
<dbReference type="GO" id="GO:0003677">
    <property type="term" value="F:DNA binding"/>
    <property type="evidence" value="ECO:0007669"/>
    <property type="project" value="InterPro"/>
</dbReference>
<dbReference type="SUPFAM" id="SSF48019">
    <property type="entry name" value="post-AAA+ oligomerization domain-like"/>
    <property type="match status" value="1"/>
</dbReference>
<dbReference type="InterPro" id="IPR027417">
    <property type="entry name" value="P-loop_NTPase"/>
</dbReference>
<evidence type="ECO:0000256" key="1">
    <source>
        <dbReference type="ARBA" id="ARBA00012417"/>
    </source>
</evidence>
<dbReference type="InterPro" id="IPR005790">
    <property type="entry name" value="DNA_polIII_delta"/>
</dbReference>
<evidence type="ECO:0000256" key="4">
    <source>
        <dbReference type="ARBA" id="ARBA00022705"/>
    </source>
</evidence>
<evidence type="ECO:0000313" key="8">
    <source>
        <dbReference type="EMBL" id="MSS84557.1"/>
    </source>
</evidence>
<keyword evidence="3" id="KW-0548">Nucleotidyltransferase</keyword>
<dbReference type="NCBIfam" id="TIGR01128">
    <property type="entry name" value="holA"/>
    <property type="match status" value="1"/>
</dbReference>
<evidence type="ECO:0000256" key="6">
    <source>
        <dbReference type="ARBA" id="ARBA00034754"/>
    </source>
</evidence>
<comment type="caution">
    <text evidence="8">The sequence shown here is derived from an EMBL/GenBank/DDBJ whole genome shotgun (WGS) entry which is preliminary data.</text>
</comment>
<accession>A0A6N7VRZ8</accession>
<proteinExistence type="inferred from homology"/>
<dbReference type="InterPro" id="IPR008921">
    <property type="entry name" value="DNA_pol3_clamp-load_cplx_C"/>
</dbReference>
<dbReference type="Gene3D" id="1.20.272.10">
    <property type="match status" value="1"/>
</dbReference>
<sequence>MAHAEGITLIRGSEAALGDREVARIRTQVLSADPSTEVTKLSAVSYQPGRLQMICAPSLFEEARLIILDDLDRAGAACVEDVLAYIAQPASGVQMLLRHRGGNKNRKIIDEAKKAGATMIECAQLRNDRAKIQLVQEEAKACGGTISARAAAMIVDAVGRDLYEVLGAVRQLVSDYGPRVADDDIQSFFAGQTEATAFEVADAIVAGQGPRALLLYRQARSVGVEDIPLLGAVAMKFRDMALASAGSAPAGYRGTAARESLRRWDDDQLGQAMCFLAQADSVLKGAPGSADHAIEKCIIDISRLRSNASR</sequence>
<keyword evidence="5" id="KW-0239">DNA-directed DNA polymerase</keyword>
<comment type="similarity">
    <text evidence="6">Belongs to the DNA polymerase HolA subunit family.</text>
</comment>
<evidence type="ECO:0000256" key="3">
    <source>
        <dbReference type="ARBA" id="ARBA00022695"/>
    </source>
</evidence>
<dbReference type="PANTHER" id="PTHR34388">
    <property type="entry name" value="DNA POLYMERASE III SUBUNIT DELTA"/>
    <property type="match status" value="1"/>
</dbReference>
<evidence type="ECO:0000256" key="5">
    <source>
        <dbReference type="ARBA" id="ARBA00022932"/>
    </source>
</evidence>
<keyword evidence="2" id="KW-0808">Transferase</keyword>
<organism evidence="8 9">
    <name type="scientific">Scrofimicrobium canadense</name>
    <dbReference type="NCBI Taxonomy" id="2652290"/>
    <lineage>
        <taxon>Bacteria</taxon>
        <taxon>Bacillati</taxon>
        <taxon>Actinomycetota</taxon>
        <taxon>Actinomycetes</taxon>
        <taxon>Actinomycetales</taxon>
        <taxon>Actinomycetaceae</taxon>
        <taxon>Scrofimicrobium</taxon>
    </lineage>
</organism>
<evidence type="ECO:0000313" key="9">
    <source>
        <dbReference type="Proteomes" id="UP000470875"/>
    </source>
</evidence>
<dbReference type="GO" id="GO:0006261">
    <property type="term" value="P:DNA-templated DNA replication"/>
    <property type="evidence" value="ECO:0007669"/>
    <property type="project" value="TreeGrafter"/>
</dbReference>
<dbReference type="EC" id="2.7.7.7" evidence="1"/>